<reference evidence="7" key="2">
    <citation type="submission" date="2010-04" db="EMBL/GenBank/DDBJ databases">
        <title>Genome sequence of Salinibacter ruber M8.</title>
        <authorList>
            <consortium name="Genoscope"/>
        </authorList>
    </citation>
    <scope>NUCLEOTIDE SEQUENCE [LARGE SCALE GENOMIC DNA]</scope>
    <source>
        <strain evidence="7">M8</strain>
    </source>
</reference>
<evidence type="ECO:0000256" key="1">
    <source>
        <dbReference type="SAM" id="MobiDB-lite"/>
    </source>
</evidence>
<feature type="domain" description="Glycosyl-hydrolase 97 N-terminal" evidence="4">
    <location>
        <begin position="39"/>
        <end position="317"/>
    </location>
</feature>
<dbReference type="InterPro" id="IPR029486">
    <property type="entry name" value="GH97_N"/>
</dbReference>
<dbReference type="Proteomes" id="UP000000933">
    <property type="component" value="Chromosome"/>
</dbReference>
<dbReference type="KEGG" id="srm:SRM_02480"/>
<evidence type="ECO:0000256" key="2">
    <source>
        <dbReference type="SAM" id="SignalP"/>
    </source>
</evidence>
<accession>D5HBJ6</accession>
<evidence type="ECO:0000313" key="7">
    <source>
        <dbReference type="Proteomes" id="UP000000933"/>
    </source>
</evidence>
<dbReference type="InterPro" id="IPR019563">
    <property type="entry name" value="GH97_catalytic"/>
</dbReference>
<feature type="signal peptide" evidence="2">
    <location>
        <begin position="1"/>
        <end position="21"/>
    </location>
</feature>
<gene>
    <name evidence="6" type="primary">susB</name>
    <name evidence="6" type="ordered locus">SRM_02480</name>
</gene>
<feature type="domain" description="Glycosyl-hydrolase 97 catalytic" evidence="3">
    <location>
        <begin position="335"/>
        <end position="510"/>
    </location>
</feature>
<dbReference type="Pfam" id="PF10566">
    <property type="entry name" value="Glyco_hydro_97"/>
    <property type="match status" value="1"/>
</dbReference>
<evidence type="ECO:0000259" key="3">
    <source>
        <dbReference type="Pfam" id="PF10566"/>
    </source>
</evidence>
<dbReference type="EMBL" id="FP565814">
    <property type="protein sequence ID" value="CBH25401.1"/>
    <property type="molecule type" value="Genomic_DNA"/>
</dbReference>
<dbReference type="PANTHER" id="PTHR35803">
    <property type="entry name" value="GLUCAN 1,4-ALPHA-GLUCOSIDASE SUSB-RELATED"/>
    <property type="match status" value="1"/>
</dbReference>
<protein>
    <submittedName>
        <fullName evidence="6">Alpha-glucosidase</fullName>
    </submittedName>
</protein>
<dbReference type="InterPro" id="IPR013785">
    <property type="entry name" value="Aldolase_TIM"/>
</dbReference>
<dbReference type="PANTHER" id="PTHR35803:SF1">
    <property type="entry name" value="GLUCAN 1,4-ALPHA-GLUCOSIDASE SUSB"/>
    <property type="match status" value="1"/>
</dbReference>
<dbReference type="InterPro" id="IPR014718">
    <property type="entry name" value="GH-type_carb-bd"/>
</dbReference>
<evidence type="ECO:0000259" key="5">
    <source>
        <dbReference type="Pfam" id="PF14509"/>
    </source>
</evidence>
<dbReference type="Gene3D" id="2.70.98.10">
    <property type="match status" value="1"/>
</dbReference>
<organism evidence="6 7">
    <name type="scientific">Salinibacter ruber (strain M8)</name>
    <dbReference type="NCBI Taxonomy" id="761659"/>
    <lineage>
        <taxon>Bacteria</taxon>
        <taxon>Pseudomonadati</taxon>
        <taxon>Rhodothermota</taxon>
        <taxon>Rhodothermia</taxon>
        <taxon>Rhodothermales</taxon>
        <taxon>Salinibacteraceae</taxon>
        <taxon>Salinibacter</taxon>
    </lineage>
</organism>
<dbReference type="GO" id="GO:0030246">
    <property type="term" value="F:carbohydrate binding"/>
    <property type="evidence" value="ECO:0007669"/>
    <property type="project" value="InterPro"/>
</dbReference>
<dbReference type="Gene3D" id="3.20.20.70">
    <property type="entry name" value="Aldolase class I"/>
    <property type="match status" value="1"/>
</dbReference>
<dbReference type="PATRIC" id="fig|761659.10.peg.2701"/>
<feature type="domain" description="Glycosyl-hydrolase 97 C-terminal oligomerisation" evidence="5">
    <location>
        <begin position="603"/>
        <end position="703"/>
    </location>
</feature>
<dbReference type="AlphaFoldDB" id="D5HBJ6"/>
<dbReference type="Pfam" id="PF14509">
    <property type="entry name" value="GH97_C"/>
    <property type="match status" value="1"/>
</dbReference>
<evidence type="ECO:0000259" key="4">
    <source>
        <dbReference type="Pfam" id="PF14508"/>
    </source>
</evidence>
<dbReference type="Pfam" id="PF14508">
    <property type="entry name" value="GH97_N"/>
    <property type="match status" value="1"/>
</dbReference>
<proteinExistence type="predicted"/>
<reference evidence="6 7" key="1">
    <citation type="journal article" date="2010" name="ISME J.">
        <title>Fine-scale evolution: genomic, phenotypic and ecological differentiation in two coexisting Salinibacter ruber strains.</title>
        <authorList>
            <person name="Pena A."/>
            <person name="Teeling H."/>
            <person name="Huerta-Cepas J."/>
            <person name="Santos F."/>
            <person name="Yarza P."/>
            <person name="Brito-Echeverria J."/>
            <person name="Lucio M."/>
            <person name="Schmitt-Kopplin P."/>
            <person name="Meseguer I."/>
            <person name="Schenowitz C."/>
            <person name="Dossat C."/>
            <person name="Barbe V."/>
            <person name="Dopazo J."/>
            <person name="Rossello-Mora R."/>
            <person name="Schuler M."/>
            <person name="Glockner F.O."/>
            <person name="Amann R."/>
            <person name="Gabaldon T."/>
            <person name="Anton J."/>
        </authorList>
    </citation>
    <scope>NUCLEOTIDE SEQUENCE [LARGE SCALE GENOMIC DNA]</scope>
    <source>
        <strain evidence="6 7">M8</strain>
    </source>
</reference>
<dbReference type="InterPro" id="IPR029483">
    <property type="entry name" value="GH97_C"/>
</dbReference>
<feature type="region of interest" description="Disordered" evidence="1">
    <location>
        <begin position="212"/>
        <end position="235"/>
    </location>
</feature>
<dbReference type="HOGENOM" id="CLU_011166_2_0_10"/>
<sequence length="718" mass="79600">MCSTSLSTVVMSVRLALSVAAALVLSLTACSTDAPMTTTSPDGALTIGVELQDGRPHYHVAADGDSLVASSPLGFELDGGAPLRDGFEVVGTTRRTVDTSWTPVWGTQDSVRNHFSERTIRLRETDAPKRRLTLVLRAYNDGVAFRYRWPEQPTLDSLRIASEETQFRLTADHTAWWIPDDYDNYEWVYRETPLSAIRDSASKISYNSYLEEVDGGAPDTSEKEAAPGTVNPPLTLRSPDEKRYLALHEAALTDYSSMTLRADPETATTLHTNLVPWPDGVKVKASVPHQTPWRVIQVADRPGGLIESHILQNLNEPSKIEDPSWIEPMTYVGIWWGMHINKYTWDRSGTHGATTERTKRYMDFAAAHDIDGVLVEGWNEGWSTWLSGDSFSFTESYPDFDLQEVVAYGREKGVALVGHHETGGDIPAYERQLDDAFALYDSVGVPAVKTGYAGPIRPEGVHHHGQQMVNHYRRVVKKAAEHEIVLDVHEPVMGTGIERTWPNMMTREGVRGMEYNAWAEPSPPSHTVTLPFTRMLAGPLDYTPGVFNLTPEETMPDHRVLTTLSKQLANMVVLYSPVQMAADLVENYEGEEAVAFIERVPADWSESHVLNARIGEHISIARQAAEGEAWYIGTTTNEEARTVEVPLDVLDAGPSYVAHVYEDTPDADYRDNPHAYRVRRGLVTASDTIEADLARGGGQAVILDPATAEDEAQYDALE</sequence>
<keyword evidence="2" id="KW-0732">Signal</keyword>
<feature type="chain" id="PRO_5003072905" evidence="2">
    <location>
        <begin position="22"/>
        <end position="718"/>
    </location>
</feature>
<name>D5HBJ6_SALRM</name>
<dbReference type="InterPro" id="IPR052720">
    <property type="entry name" value="Glycosyl_hydrolase_97"/>
</dbReference>
<evidence type="ECO:0000313" key="6">
    <source>
        <dbReference type="EMBL" id="CBH25401.1"/>
    </source>
</evidence>